<name>A0A917SYN6_9RHOB</name>
<dbReference type="Proteomes" id="UP000649829">
    <property type="component" value="Unassembled WGS sequence"/>
</dbReference>
<sequence length="58" mass="6622">MDDETRPAAPNYTSAFLWMALVNLLWILGLIWAVFGLPAVMAAGWLLDRVIQRFCRRA</sequence>
<keyword evidence="1" id="KW-0812">Transmembrane</keyword>
<gene>
    <name evidence="2" type="ORF">GCM10011534_25530</name>
</gene>
<keyword evidence="3" id="KW-1185">Reference proteome</keyword>
<evidence type="ECO:0000256" key="1">
    <source>
        <dbReference type="SAM" id="Phobius"/>
    </source>
</evidence>
<dbReference type="AlphaFoldDB" id="A0A917SYN6"/>
<feature type="transmembrane region" description="Helical" evidence="1">
    <location>
        <begin position="15"/>
        <end position="47"/>
    </location>
</feature>
<organism evidence="2 3">
    <name type="scientific">Pseudooceanicola nanhaiensis</name>
    <dbReference type="NCBI Taxonomy" id="375761"/>
    <lineage>
        <taxon>Bacteria</taxon>
        <taxon>Pseudomonadati</taxon>
        <taxon>Pseudomonadota</taxon>
        <taxon>Alphaproteobacteria</taxon>
        <taxon>Rhodobacterales</taxon>
        <taxon>Paracoccaceae</taxon>
        <taxon>Pseudooceanicola</taxon>
    </lineage>
</organism>
<proteinExistence type="predicted"/>
<evidence type="ECO:0000313" key="3">
    <source>
        <dbReference type="Proteomes" id="UP000649829"/>
    </source>
</evidence>
<evidence type="ECO:0000313" key="2">
    <source>
        <dbReference type="EMBL" id="GGM02551.1"/>
    </source>
</evidence>
<protein>
    <recommendedName>
        <fullName evidence="4">Histidinol phosphate aminotransferase</fullName>
    </recommendedName>
</protein>
<accession>A0A917SYN6</accession>
<reference evidence="2" key="2">
    <citation type="submission" date="2020-09" db="EMBL/GenBank/DDBJ databases">
        <authorList>
            <person name="Sun Q."/>
            <person name="Zhou Y."/>
        </authorList>
    </citation>
    <scope>NUCLEOTIDE SEQUENCE</scope>
    <source>
        <strain evidence="2">CGMCC 1.6293</strain>
    </source>
</reference>
<dbReference type="RefSeq" id="WP_169739199.1">
    <property type="nucleotide sequence ID" value="NZ_BMLF01000002.1"/>
</dbReference>
<comment type="caution">
    <text evidence="2">The sequence shown here is derived from an EMBL/GenBank/DDBJ whole genome shotgun (WGS) entry which is preliminary data.</text>
</comment>
<dbReference type="EMBL" id="BMLF01000002">
    <property type="protein sequence ID" value="GGM02551.1"/>
    <property type="molecule type" value="Genomic_DNA"/>
</dbReference>
<reference evidence="2" key="1">
    <citation type="journal article" date="2014" name="Int. J. Syst. Evol. Microbiol.">
        <title>Complete genome sequence of Corynebacterium casei LMG S-19264T (=DSM 44701T), isolated from a smear-ripened cheese.</title>
        <authorList>
            <consortium name="US DOE Joint Genome Institute (JGI-PGF)"/>
            <person name="Walter F."/>
            <person name="Albersmeier A."/>
            <person name="Kalinowski J."/>
            <person name="Ruckert C."/>
        </authorList>
    </citation>
    <scope>NUCLEOTIDE SEQUENCE</scope>
    <source>
        <strain evidence="2">CGMCC 1.6293</strain>
    </source>
</reference>
<keyword evidence="1" id="KW-0472">Membrane</keyword>
<keyword evidence="1" id="KW-1133">Transmembrane helix</keyword>
<evidence type="ECO:0008006" key="4">
    <source>
        <dbReference type="Google" id="ProtNLM"/>
    </source>
</evidence>